<organism evidence="1 2">
    <name type="scientific">Mycena alexandri</name>
    <dbReference type="NCBI Taxonomy" id="1745969"/>
    <lineage>
        <taxon>Eukaryota</taxon>
        <taxon>Fungi</taxon>
        <taxon>Dikarya</taxon>
        <taxon>Basidiomycota</taxon>
        <taxon>Agaricomycotina</taxon>
        <taxon>Agaricomycetes</taxon>
        <taxon>Agaricomycetidae</taxon>
        <taxon>Agaricales</taxon>
        <taxon>Marasmiineae</taxon>
        <taxon>Mycenaceae</taxon>
        <taxon>Mycena</taxon>
    </lineage>
</organism>
<name>A0AAD6WSW9_9AGAR</name>
<comment type="caution">
    <text evidence="1">The sequence shown here is derived from an EMBL/GenBank/DDBJ whole genome shotgun (WGS) entry which is preliminary data.</text>
</comment>
<protein>
    <submittedName>
        <fullName evidence="1">Uncharacterized protein</fullName>
    </submittedName>
</protein>
<gene>
    <name evidence="1" type="ORF">C8F04DRAFT_1193150</name>
</gene>
<dbReference type="EMBL" id="JARJCM010000183">
    <property type="protein sequence ID" value="KAJ7023735.1"/>
    <property type="molecule type" value="Genomic_DNA"/>
</dbReference>
<evidence type="ECO:0000313" key="2">
    <source>
        <dbReference type="Proteomes" id="UP001218188"/>
    </source>
</evidence>
<reference evidence="1" key="1">
    <citation type="submission" date="2023-03" db="EMBL/GenBank/DDBJ databases">
        <title>Massive genome expansion in bonnet fungi (Mycena s.s.) driven by repeated elements and novel gene families across ecological guilds.</title>
        <authorList>
            <consortium name="Lawrence Berkeley National Laboratory"/>
            <person name="Harder C.B."/>
            <person name="Miyauchi S."/>
            <person name="Viragh M."/>
            <person name="Kuo A."/>
            <person name="Thoen E."/>
            <person name="Andreopoulos B."/>
            <person name="Lu D."/>
            <person name="Skrede I."/>
            <person name="Drula E."/>
            <person name="Henrissat B."/>
            <person name="Morin E."/>
            <person name="Kohler A."/>
            <person name="Barry K."/>
            <person name="LaButti K."/>
            <person name="Morin E."/>
            <person name="Salamov A."/>
            <person name="Lipzen A."/>
            <person name="Mereny Z."/>
            <person name="Hegedus B."/>
            <person name="Baldrian P."/>
            <person name="Stursova M."/>
            <person name="Weitz H."/>
            <person name="Taylor A."/>
            <person name="Grigoriev I.V."/>
            <person name="Nagy L.G."/>
            <person name="Martin F."/>
            <person name="Kauserud H."/>
        </authorList>
    </citation>
    <scope>NUCLEOTIDE SEQUENCE</scope>
    <source>
        <strain evidence="1">CBHHK200</strain>
    </source>
</reference>
<dbReference type="Proteomes" id="UP001218188">
    <property type="component" value="Unassembled WGS sequence"/>
</dbReference>
<keyword evidence="2" id="KW-1185">Reference proteome</keyword>
<evidence type="ECO:0000313" key="1">
    <source>
        <dbReference type="EMBL" id="KAJ7023735.1"/>
    </source>
</evidence>
<sequence>MVDGTKDGEGRERSQDVLTYRRHRLIFAAECAWRCEWAGREDGRGVRGARRWRAKAVGSGWVLRPEAALGHRGSAEVGWVGGVNAEVGSTEVAERSRGVQILMSSNLGLSKTSNLIRDQRFIGGFNDASVKRYDEETHCVQAPRRRRVLLRWATCVYSEVGLNDVGAPSATLGYVGLRSYDSFYWTKSQFQRVRTRAPSIRLNSLRPIGTGVAFEPTVCKVQLALGGKRRTNQLSKRELNLNYKSTKMERVCGNDEGQERLCCRRKTASESTGSRVYGVAARDERRREIVVVGSKSVGVGKKFGDLGDVGLWARRGARRVGASSGNPKGLFEFAEVASFVSRLPAGDELASGIDMHSLRSGPGYT</sequence>
<accession>A0AAD6WSW9</accession>
<proteinExistence type="predicted"/>
<dbReference type="AlphaFoldDB" id="A0AAD6WSW9"/>